<dbReference type="PANTHER" id="PTHR30272:SF1">
    <property type="entry name" value="3-HYDROXYACYL-[ACYL-CARRIER-PROTEIN] DEHYDRATASE"/>
    <property type="match status" value="1"/>
</dbReference>
<dbReference type="RefSeq" id="WP_106537902.1">
    <property type="nucleotide sequence ID" value="NZ_PYGE01000010.1"/>
</dbReference>
<evidence type="ECO:0000256" key="1">
    <source>
        <dbReference type="ARBA" id="ARBA00009174"/>
    </source>
</evidence>
<evidence type="ECO:0000313" key="4">
    <source>
        <dbReference type="EMBL" id="PSL02361.1"/>
    </source>
</evidence>
<dbReference type="EMBL" id="PYGE01000010">
    <property type="protein sequence ID" value="PSL02361.1"/>
    <property type="molecule type" value="Genomic_DNA"/>
</dbReference>
<gene>
    <name evidence="4" type="ORF">CLV30_11014</name>
</gene>
<feature type="domain" description="ApeI dehydratase-like" evidence="3">
    <location>
        <begin position="22"/>
        <end position="101"/>
    </location>
</feature>
<keyword evidence="5" id="KW-1185">Reference proteome</keyword>
<dbReference type="InterPro" id="IPR029069">
    <property type="entry name" value="HotDog_dom_sf"/>
</dbReference>
<evidence type="ECO:0000259" key="3">
    <source>
        <dbReference type="Pfam" id="PF22818"/>
    </source>
</evidence>
<dbReference type="Gene3D" id="3.10.129.10">
    <property type="entry name" value="Hotdog Thioesterase"/>
    <property type="match status" value="1"/>
</dbReference>
<evidence type="ECO:0000313" key="5">
    <source>
        <dbReference type="Proteomes" id="UP000243528"/>
    </source>
</evidence>
<comment type="similarity">
    <text evidence="1">Belongs to the thioester dehydratase family. FabZ subfamily.</text>
</comment>
<proteinExistence type="inferred from homology"/>
<dbReference type="GO" id="GO:0016829">
    <property type="term" value="F:lyase activity"/>
    <property type="evidence" value="ECO:0007669"/>
    <property type="project" value="UniProtKB-KW"/>
</dbReference>
<organism evidence="4 5">
    <name type="scientific">Haloactinopolyspora alba</name>
    <dbReference type="NCBI Taxonomy" id="648780"/>
    <lineage>
        <taxon>Bacteria</taxon>
        <taxon>Bacillati</taxon>
        <taxon>Actinomycetota</taxon>
        <taxon>Actinomycetes</taxon>
        <taxon>Jiangellales</taxon>
        <taxon>Jiangellaceae</taxon>
        <taxon>Haloactinopolyspora</taxon>
    </lineage>
</organism>
<dbReference type="SUPFAM" id="SSF54637">
    <property type="entry name" value="Thioesterase/thiol ester dehydrase-isomerase"/>
    <property type="match status" value="1"/>
</dbReference>
<dbReference type="Proteomes" id="UP000243528">
    <property type="component" value="Unassembled WGS sequence"/>
</dbReference>
<dbReference type="InterPro" id="IPR013114">
    <property type="entry name" value="FabA_FabZ"/>
</dbReference>
<keyword evidence="2" id="KW-0456">Lyase</keyword>
<sequence length="130" mass="13605">MIGQLDAVRSLTPGVGGTAVRNVTSTAAIFATHFPRFPVLPGVLVIDDLTRLAALVLAGDGPAERWVPAAVARVRFRHYVRPGDVVELTVQARNDDPSRFQGSAVVDGTTVTTVGDLTMTRTTAPPGGQG</sequence>
<dbReference type="PANTHER" id="PTHR30272">
    <property type="entry name" value="3-HYDROXYACYL-[ACYL-CARRIER-PROTEIN] DEHYDRATASE"/>
    <property type="match status" value="1"/>
</dbReference>
<protein>
    <submittedName>
        <fullName evidence="4">3-hydroxyacyl-[acyl-carrier-protein] dehydratase</fullName>
    </submittedName>
</protein>
<comment type="caution">
    <text evidence="4">The sequence shown here is derived from an EMBL/GenBank/DDBJ whole genome shotgun (WGS) entry which is preliminary data.</text>
</comment>
<dbReference type="InterPro" id="IPR054545">
    <property type="entry name" value="ApeI-like"/>
</dbReference>
<dbReference type="Pfam" id="PF22818">
    <property type="entry name" value="ApeI-like"/>
    <property type="match status" value="1"/>
</dbReference>
<accession>A0A2P8DYS6</accession>
<dbReference type="OrthoDB" id="9787658at2"/>
<reference evidence="4 5" key="1">
    <citation type="submission" date="2018-03" db="EMBL/GenBank/DDBJ databases">
        <title>Genomic Encyclopedia of Archaeal and Bacterial Type Strains, Phase II (KMG-II): from individual species to whole genera.</title>
        <authorList>
            <person name="Goeker M."/>
        </authorList>
    </citation>
    <scope>NUCLEOTIDE SEQUENCE [LARGE SCALE GENOMIC DNA]</scope>
    <source>
        <strain evidence="4 5">DSM 45211</strain>
    </source>
</reference>
<evidence type="ECO:0000256" key="2">
    <source>
        <dbReference type="ARBA" id="ARBA00023239"/>
    </source>
</evidence>
<name>A0A2P8DYS6_9ACTN</name>
<dbReference type="AlphaFoldDB" id="A0A2P8DYS6"/>